<comment type="caution">
    <text evidence="2">The sequence shown here is derived from an EMBL/GenBank/DDBJ whole genome shotgun (WGS) entry which is preliminary data.</text>
</comment>
<feature type="signal peptide" evidence="1">
    <location>
        <begin position="1"/>
        <end position="21"/>
    </location>
</feature>
<dbReference type="PROSITE" id="PS51257">
    <property type="entry name" value="PROKAR_LIPOPROTEIN"/>
    <property type="match status" value="1"/>
</dbReference>
<evidence type="ECO:0008006" key="4">
    <source>
        <dbReference type="Google" id="ProtNLM"/>
    </source>
</evidence>
<evidence type="ECO:0000256" key="1">
    <source>
        <dbReference type="SAM" id="SignalP"/>
    </source>
</evidence>
<sequence>MKTLKTITLSLLFLAVLTTGCENESLTQNCEGDNAEFPEVFYSEELASIPCGLQSVESDNKEVNLVITNQADLEKYFTCHEQLPEIDFNKYFILAGSYTHHQCALLDSQSVSICNGRIAYNVNLLEQDCQAITSVFYAIAIENKYNNLPVDFKIQFKN</sequence>
<evidence type="ECO:0000313" key="2">
    <source>
        <dbReference type="EMBL" id="MCV9388132.1"/>
    </source>
</evidence>
<gene>
    <name evidence="2" type="ORF">N7U62_15735</name>
</gene>
<protein>
    <recommendedName>
        <fullName evidence="4">Lipoprotein</fullName>
    </recommendedName>
</protein>
<proteinExistence type="predicted"/>
<keyword evidence="3" id="KW-1185">Reference proteome</keyword>
<dbReference type="RefSeq" id="WP_264138961.1">
    <property type="nucleotide sequence ID" value="NZ_JAOYOD010000001.1"/>
</dbReference>
<keyword evidence="1" id="KW-0732">Signal</keyword>
<accession>A0ABT3CWZ7</accession>
<reference evidence="2 3" key="1">
    <citation type="submission" date="2022-10" db="EMBL/GenBank/DDBJ databases">
        <title>Comparative genomics and taxonomic characterization of three novel marine species of genus Reichenbachiella exhibiting antioxidant and polysaccharide degradation activities.</title>
        <authorList>
            <person name="Muhammad N."/>
            <person name="Lee Y.-J."/>
            <person name="Ko J."/>
            <person name="Kim S.-G."/>
        </authorList>
    </citation>
    <scope>NUCLEOTIDE SEQUENCE [LARGE SCALE GENOMIC DNA]</scope>
    <source>
        <strain evidence="2 3">ABR2-5</strain>
    </source>
</reference>
<organism evidence="2 3">
    <name type="scientific">Reichenbachiella ulvae</name>
    <dbReference type="NCBI Taxonomy" id="2980104"/>
    <lineage>
        <taxon>Bacteria</taxon>
        <taxon>Pseudomonadati</taxon>
        <taxon>Bacteroidota</taxon>
        <taxon>Cytophagia</taxon>
        <taxon>Cytophagales</taxon>
        <taxon>Reichenbachiellaceae</taxon>
        <taxon>Reichenbachiella</taxon>
    </lineage>
</organism>
<dbReference type="EMBL" id="JAOYOD010000001">
    <property type="protein sequence ID" value="MCV9388132.1"/>
    <property type="molecule type" value="Genomic_DNA"/>
</dbReference>
<evidence type="ECO:0000313" key="3">
    <source>
        <dbReference type="Proteomes" id="UP001300692"/>
    </source>
</evidence>
<feature type="chain" id="PRO_5046153845" description="Lipoprotein" evidence="1">
    <location>
        <begin position="22"/>
        <end position="158"/>
    </location>
</feature>
<name>A0ABT3CWZ7_9BACT</name>
<dbReference type="Proteomes" id="UP001300692">
    <property type="component" value="Unassembled WGS sequence"/>
</dbReference>